<organism evidence="3 4">
    <name type="scientific">Chitinophaga pinensis</name>
    <dbReference type="NCBI Taxonomy" id="79329"/>
    <lineage>
        <taxon>Bacteria</taxon>
        <taxon>Pseudomonadati</taxon>
        <taxon>Bacteroidota</taxon>
        <taxon>Chitinophagia</taxon>
        <taxon>Chitinophagales</taxon>
        <taxon>Chitinophagaceae</taxon>
        <taxon>Chitinophaga</taxon>
    </lineage>
</organism>
<proteinExistence type="predicted"/>
<dbReference type="OrthoDB" id="791896at2"/>
<dbReference type="EMBL" id="VOHS01000052">
    <property type="protein sequence ID" value="TWV93666.1"/>
    <property type="molecule type" value="Genomic_DNA"/>
</dbReference>
<name>A0A5C6LKH2_9BACT</name>
<accession>A0A5C6LKH2</accession>
<dbReference type="AlphaFoldDB" id="A0A5C6LKH2"/>
<reference evidence="3 4" key="1">
    <citation type="submission" date="2019-08" db="EMBL/GenBank/DDBJ databases">
        <title>Whole genome sequencing of chitin degrading bacteria Chitinophaga pinensis YS16.</title>
        <authorList>
            <person name="Singh R.P."/>
            <person name="Manchanda G."/>
            <person name="Maurya I.K."/>
            <person name="Joshi N.K."/>
            <person name="Srivastava A.K."/>
        </authorList>
    </citation>
    <scope>NUCLEOTIDE SEQUENCE [LARGE SCALE GENOMIC DNA]</scope>
    <source>
        <strain evidence="3 4">YS-16</strain>
    </source>
</reference>
<feature type="signal peptide" evidence="2">
    <location>
        <begin position="1"/>
        <end position="24"/>
    </location>
</feature>
<keyword evidence="4" id="KW-1185">Reference proteome</keyword>
<dbReference type="RefSeq" id="WP_146307906.1">
    <property type="nucleotide sequence ID" value="NZ_VOHS01000052.1"/>
</dbReference>
<evidence type="ECO:0000313" key="4">
    <source>
        <dbReference type="Proteomes" id="UP000318815"/>
    </source>
</evidence>
<feature type="chain" id="PRO_5023090632" evidence="2">
    <location>
        <begin position="25"/>
        <end position="295"/>
    </location>
</feature>
<evidence type="ECO:0000256" key="1">
    <source>
        <dbReference type="SAM" id="MobiDB-lite"/>
    </source>
</evidence>
<evidence type="ECO:0000313" key="3">
    <source>
        <dbReference type="EMBL" id="TWV93666.1"/>
    </source>
</evidence>
<feature type="region of interest" description="Disordered" evidence="1">
    <location>
        <begin position="96"/>
        <end position="208"/>
    </location>
</feature>
<dbReference type="Proteomes" id="UP000318815">
    <property type="component" value="Unassembled WGS sequence"/>
</dbReference>
<keyword evidence="2" id="KW-0732">Signal</keyword>
<feature type="compositionally biased region" description="Basic and acidic residues" evidence="1">
    <location>
        <begin position="96"/>
        <end position="198"/>
    </location>
</feature>
<gene>
    <name evidence="3" type="ORF">FEF09_26555</name>
</gene>
<protein>
    <submittedName>
        <fullName evidence="3">Uncharacterized protein</fullName>
    </submittedName>
</protein>
<comment type="caution">
    <text evidence="3">The sequence shown here is derived from an EMBL/GenBank/DDBJ whole genome shotgun (WGS) entry which is preliminary data.</text>
</comment>
<evidence type="ECO:0000256" key="2">
    <source>
        <dbReference type="SAM" id="SignalP"/>
    </source>
</evidence>
<sequence length="295" mass="34121">MNTINTMRNTFLATLLICSVSTYAQKKTKPTIYGTHINSATKNHEETISTDKDGKTYEMTFIDGNMSTFSIDGKAIPAEQWSNYQKQIDEIREQVKKDREQAEKDRAQAQKDRENARLDRIQADKDRLQSIQDRKQAQLDRQQSLKDKAQADKDKAQAERDRQQADQDRKQAELDRAQADKDRQQAERDRQQADKDRAQAVLDRAQAEKDRAAAEEDRKLINNLVSDLVADKLITTKSDIHELVITDQEMTLNEQQQPDAVYQKYISKYRDLIKSGIAYKAEGGNISIQRNWRKK</sequence>